<proteinExistence type="inferred from homology"/>
<evidence type="ECO:0000256" key="2">
    <source>
        <dbReference type="ARBA" id="ARBA00008156"/>
    </source>
</evidence>
<feature type="domain" description="Pyrrolo-quinoline quinone repeat" evidence="5">
    <location>
        <begin position="39"/>
        <end position="615"/>
    </location>
</feature>
<dbReference type="SUPFAM" id="SSF50998">
    <property type="entry name" value="Quinoprotein alcohol dehydrogenase-like"/>
    <property type="match status" value="1"/>
</dbReference>
<dbReference type="PANTHER" id="PTHR32303">
    <property type="entry name" value="QUINOPROTEIN ALCOHOL DEHYDROGENASE (CYTOCHROME C)"/>
    <property type="match status" value="1"/>
</dbReference>
<keyword evidence="4" id="KW-0560">Oxidoreductase</keyword>
<comment type="caution">
    <text evidence="6">The sequence shown here is derived from an EMBL/GenBank/DDBJ whole genome shotgun (WGS) entry which is preliminary data.</text>
</comment>
<gene>
    <name evidence="6" type="ORF">ACFPT7_13465</name>
</gene>
<dbReference type="Proteomes" id="UP001596091">
    <property type="component" value="Unassembled WGS sequence"/>
</dbReference>
<name>A0ABW1EJ63_9BACT</name>
<evidence type="ECO:0000259" key="5">
    <source>
        <dbReference type="Pfam" id="PF01011"/>
    </source>
</evidence>
<sequence>MTREPAGIDSLMRNVPLLFLLLLSFSIPSDASHDASGSWPMINLNPGATRYSPLAQITPANVQHLKVAWIYHMKPAPVAGAESDNGWRLSEDQPLVVGDTMFVVTPYSRVVALDPASGREKWVFVIPGSDHASLRGAAYWPGDASTDPALIFGTNNGLLYSISATTGKINAAFGNNGAVNLRTPEVMGTNIGALYILPSPPVIYKNLVITGAGPGEGHGGTGGGLGAAGDTRAWDIHTGKLVWTFHAVPRPGETGHDTWGGDSWKDRSGVNVWGYMTVDQQRGILYMPFGAPNYDRVGVDRPGDNLFGTSVVAADAATGKLLWYFQAVHHDIWDYDTETPPTLIDVHRDGKTIPAVVIVNKTGLLFVLDRLTGKPLFPVVEKPVPPSDVPGEHASPTQPFPVKPEPLAPMKVELYHDLPDHAAWCKAYVDDNHMLLAQQPYTPPAFNRYTLNMPGTHGGVNYSGGAFDPTLGLFVVNVNNLGQPVRIVPEKGGGYSNSGQFAGYARFWDPEKRLPCTEPPWGQLVAVDVNNGTIAWRSTLGVTDSFPAGKQLTGRPGLGGPILTAGGLTFIGATDDARFRAFDTKTGKELWTFHLPASAESIPITYTDQHETQYVAVVATGGGLLRAPLLSDELIAFKLDDGASGGPNVVQASPNPTVSQPSPVIFSATPVKQDPRWKALISQQAALLPAGSGRDVTIRACSTCHGLDILSNQHLSTQEWSGVVQTMSAKGAAASPAELKLIQSYLAKAFPRPAGKSPGGQSPN</sequence>
<dbReference type="SMART" id="SM00564">
    <property type="entry name" value="PQQ"/>
    <property type="match status" value="6"/>
</dbReference>
<keyword evidence="7" id="KW-1185">Reference proteome</keyword>
<dbReference type="InterPro" id="IPR011047">
    <property type="entry name" value="Quinoprotein_ADH-like_sf"/>
</dbReference>
<evidence type="ECO:0000313" key="6">
    <source>
        <dbReference type="EMBL" id="MFC5863307.1"/>
    </source>
</evidence>
<comment type="similarity">
    <text evidence="2">Belongs to the bacterial PQQ dehydrogenase family.</text>
</comment>
<organism evidence="6 7">
    <name type="scientific">Acidicapsa dinghuensis</name>
    <dbReference type="NCBI Taxonomy" id="2218256"/>
    <lineage>
        <taxon>Bacteria</taxon>
        <taxon>Pseudomonadati</taxon>
        <taxon>Acidobacteriota</taxon>
        <taxon>Terriglobia</taxon>
        <taxon>Terriglobales</taxon>
        <taxon>Acidobacteriaceae</taxon>
        <taxon>Acidicapsa</taxon>
    </lineage>
</organism>
<dbReference type="Gene3D" id="1.10.760.10">
    <property type="entry name" value="Cytochrome c-like domain"/>
    <property type="match status" value="1"/>
</dbReference>
<protein>
    <submittedName>
        <fullName evidence="6">PQQ-binding-like beta-propeller repeat protein</fullName>
    </submittedName>
</protein>
<dbReference type="InterPro" id="IPR018391">
    <property type="entry name" value="PQQ_b-propeller_rpt"/>
</dbReference>
<evidence type="ECO:0000256" key="4">
    <source>
        <dbReference type="ARBA" id="ARBA00023002"/>
    </source>
</evidence>
<dbReference type="PANTHER" id="PTHR32303:SF4">
    <property type="entry name" value="QUINOPROTEIN GLUCOSE DEHYDROGENASE"/>
    <property type="match status" value="1"/>
</dbReference>
<dbReference type="SUPFAM" id="SSF46626">
    <property type="entry name" value="Cytochrome c"/>
    <property type="match status" value="1"/>
</dbReference>
<reference evidence="7" key="1">
    <citation type="journal article" date="2019" name="Int. J. Syst. Evol. Microbiol.">
        <title>The Global Catalogue of Microorganisms (GCM) 10K type strain sequencing project: providing services to taxonomists for standard genome sequencing and annotation.</title>
        <authorList>
            <consortium name="The Broad Institute Genomics Platform"/>
            <consortium name="The Broad Institute Genome Sequencing Center for Infectious Disease"/>
            <person name="Wu L."/>
            <person name="Ma J."/>
        </authorList>
    </citation>
    <scope>NUCLEOTIDE SEQUENCE [LARGE SCALE GENOMIC DNA]</scope>
    <source>
        <strain evidence="7">JCM 4087</strain>
    </source>
</reference>
<dbReference type="Pfam" id="PF01011">
    <property type="entry name" value="PQQ"/>
    <property type="match status" value="1"/>
</dbReference>
<dbReference type="Gene3D" id="2.140.10.10">
    <property type="entry name" value="Quinoprotein alcohol dehydrogenase-like superfamily"/>
    <property type="match status" value="1"/>
</dbReference>
<comment type="cofactor">
    <cofactor evidence="1">
        <name>pyrroloquinoline quinone</name>
        <dbReference type="ChEBI" id="CHEBI:58442"/>
    </cofactor>
</comment>
<keyword evidence="3" id="KW-0732">Signal</keyword>
<accession>A0ABW1EJ63</accession>
<evidence type="ECO:0000256" key="1">
    <source>
        <dbReference type="ARBA" id="ARBA00001931"/>
    </source>
</evidence>
<dbReference type="RefSeq" id="WP_263341432.1">
    <property type="nucleotide sequence ID" value="NZ_JAGSYH010000007.1"/>
</dbReference>
<dbReference type="InterPro" id="IPR002372">
    <property type="entry name" value="PQQ_rpt_dom"/>
</dbReference>
<evidence type="ECO:0000256" key="3">
    <source>
        <dbReference type="ARBA" id="ARBA00022729"/>
    </source>
</evidence>
<dbReference type="InterPro" id="IPR036909">
    <property type="entry name" value="Cyt_c-like_dom_sf"/>
</dbReference>
<dbReference type="EMBL" id="JBHSPH010000004">
    <property type="protein sequence ID" value="MFC5863307.1"/>
    <property type="molecule type" value="Genomic_DNA"/>
</dbReference>
<evidence type="ECO:0000313" key="7">
    <source>
        <dbReference type="Proteomes" id="UP001596091"/>
    </source>
</evidence>